<protein>
    <submittedName>
        <fullName evidence="4">Gag polyprotein</fullName>
    </submittedName>
</protein>
<dbReference type="GO" id="GO:0008270">
    <property type="term" value="F:zinc ion binding"/>
    <property type="evidence" value="ECO:0007669"/>
    <property type="project" value="UniProtKB-KW"/>
</dbReference>
<comment type="caution">
    <text evidence="4">The sequence shown here is derived from an EMBL/GenBank/DDBJ whole genome shotgun (WGS) entry which is preliminary data.</text>
</comment>
<evidence type="ECO:0000259" key="3">
    <source>
        <dbReference type="PROSITE" id="PS50158"/>
    </source>
</evidence>
<feature type="region of interest" description="Disordered" evidence="2">
    <location>
        <begin position="93"/>
        <end position="142"/>
    </location>
</feature>
<accession>A0A392Q7D1</accession>
<dbReference type="SUPFAM" id="SSF57756">
    <property type="entry name" value="Retrovirus zinc finger-like domains"/>
    <property type="match status" value="1"/>
</dbReference>
<dbReference type="SMART" id="SM00343">
    <property type="entry name" value="ZnF_C2HC"/>
    <property type="match status" value="2"/>
</dbReference>
<proteinExistence type="predicted"/>
<dbReference type="InterPro" id="IPR005162">
    <property type="entry name" value="Retrotrans_gag_dom"/>
</dbReference>
<dbReference type="InterPro" id="IPR051714">
    <property type="entry name" value="Znf_CCHC_NABP"/>
</dbReference>
<dbReference type="GO" id="GO:0003676">
    <property type="term" value="F:nucleic acid binding"/>
    <property type="evidence" value="ECO:0007669"/>
    <property type="project" value="InterPro"/>
</dbReference>
<feature type="domain" description="CCHC-type" evidence="3">
    <location>
        <begin position="166"/>
        <end position="180"/>
    </location>
</feature>
<dbReference type="InterPro" id="IPR001878">
    <property type="entry name" value="Znf_CCHC"/>
</dbReference>
<evidence type="ECO:0000313" key="4">
    <source>
        <dbReference type="EMBL" id="MCI20034.1"/>
    </source>
</evidence>
<dbReference type="EMBL" id="LXQA010117809">
    <property type="protein sequence ID" value="MCI20034.1"/>
    <property type="molecule type" value="Genomic_DNA"/>
</dbReference>
<reference evidence="4 5" key="1">
    <citation type="journal article" date="2018" name="Front. Plant Sci.">
        <title>Red Clover (Trifolium pratense) and Zigzag Clover (T. medium) - A Picture of Genomic Similarities and Differences.</title>
        <authorList>
            <person name="Dluhosova J."/>
            <person name="Istvanek J."/>
            <person name="Nedelnik J."/>
            <person name="Repkova J."/>
        </authorList>
    </citation>
    <scope>NUCLEOTIDE SEQUENCE [LARGE SCALE GENOMIC DNA]</scope>
    <source>
        <strain evidence="5">cv. 10/8</strain>
        <tissue evidence="4">Leaf</tissue>
    </source>
</reference>
<keyword evidence="1" id="KW-0862">Zinc</keyword>
<dbReference type="AlphaFoldDB" id="A0A392Q7D1"/>
<feature type="domain" description="CCHC-type" evidence="3">
    <location>
        <begin position="146"/>
        <end position="161"/>
    </location>
</feature>
<dbReference type="InterPro" id="IPR036875">
    <property type="entry name" value="Znf_CCHC_sf"/>
</dbReference>
<organism evidence="4 5">
    <name type="scientific">Trifolium medium</name>
    <dbReference type="NCBI Taxonomy" id="97028"/>
    <lineage>
        <taxon>Eukaryota</taxon>
        <taxon>Viridiplantae</taxon>
        <taxon>Streptophyta</taxon>
        <taxon>Embryophyta</taxon>
        <taxon>Tracheophyta</taxon>
        <taxon>Spermatophyta</taxon>
        <taxon>Magnoliopsida</taxon>
        <taxon>eudicotyledons</taxon>
        <taxon>Gunneridae</taxon>
        <taxon>Pentapetalae</taxon>
        <taxon>rosids</taxon>
        <taxon>fabids</taxon>
        <taxon>Fabales</taxon>
        <taxon>Fabaceae</taxon>
        <taxon>Papilionoideae</taxon>
        <taxon>50 kb inversion clade</taxon>
        <taxon>NPAAA clade</taxon>
        <taxon>Hologalegina</taxon>
        <taxon>IRL clade</taxon>
        <taxon>Trifolieae</taxon>
        <taxon>Trifolium</taxon>
    </lineage>
</organism>
<evidence type="ECO:0000313" key="5">
    <source>
        <dbReference type="Proteomes" id="UP000265520"/>
    </source>
</evidence>
<feature type="non-terminal residue" evidence="4">
    <location>
        <position position="1"/>
    </location>
</feature>
<keyword evidence="1" id="KW-0863">Zinc-finger</keyword>
<dbReference type="PANTHER" id="PTHR23002">
    <property type="entry name" value="ZINC FINGER CCHC DOMAIN CONTAINING PROTEIN"/>
    <property type="match status" value="1"/>
</dbReference>
<evidence type="ECO:0000256" key="1">
    <source>
        <dbReference type="PROSITE-ProRule" id="PRU00047"/>
    </source>
</evidence>
<evidence type="ECO:0000256" key="2">
    <source>
        <dbReference type="SAM" id="MobiDB-lite"/>
    </source>
</evidence>
<dbReference type="Proteomes" id="UP000265520">
    <property type="component" value="Unassembled WGS sequence"/>
</dbReference>
<dbReference type="PROSITE" id="PS50158">
    <property type="entry name" value="ZF_CCHC"/>
    <property type="match status" value="2"/>
</dbReference>
<keyword evidence="1" id="KW-0479">Metal-binding</keyword>
<dbReference type="Gene3D" id="4.10.60.10">
    <property type="entry name" value="Zinc finger, CCHC-type"/>
    <property type="match status" value="2"/>
</dbReference>
<dbReference type="Pfam" id="PF03732">
    <property type="entry name" value="Retrotrans_gag"/>
    <property type="match status" value="1"/>
</dbReference>
<sequence>YFPETARERYGEEFLKLTQGGLSVEAYAKKFESLSRFFRFFRDGIDESYMCRRFQGGLRYELQDAVVPLGIRQFQVLVEKCQEIEDMRSKRMNRQGGFSAGGPSRPSHQSQNRGGRGTRPYNRPQNNRGSNRAVDQGSQGRGRQTCYRCGEEGHYANECRNSVSVCFNCQKPGHFAKDCRALKAAPSENATQGVRPTAKGRVYCMGTE</sequence>
<keyword evidence="5" id="KW-1185">Reference proteome</keyword>
<feature type="non-terminal residue" evidence="4">
    <location>
        <position position="208"/>
    </location>
</feature>
<dbReference type="Pfam" id="PF00098">
    <property type="entry name" value="zf-CCHC"/>
    <property type="match status" value="2"/>
</dbReference>
<name>A0A392Q7D1_9FABA</name>